<feature type="transmembrane region" description="Helical" evidence="6">
    <location>
        <begin position="134"/>
        <end position="152"/>
    </location>
</feature>
<organism evidence="8 10">
    <name type="scientific">Eggerthella sinensis</name>
    <dbReference type="NCBI Taxonomy" id="242230"/>
    <lineage>
        <taxon>Bacteria</taxon>
        <taxon>Bacillati</taxon>
        <taxon>Actinomycetota</taxon>
        <taxon>Coriobacteriia</taxon>
        <taxon>Eggerthellales</taxon>
        <taxon>Eggerthellaceae</taxon>
        <taxon>Eggerthella</taxon>
    </lineage>
</organism>
<accession>A0A3N0ITD7</accession>
<feature type="transmembrane region" description="Helical" evidence="6">
    <location>
        <begin position="30"/>
        <end position="62"/>
    </location>
</feature>
<dbReference type="PANTHER" id="PTHR34857:SF2">
    <property type="entry name" value="SLL0384 PROTEIN"/>
    <property type="match status" value="1"/>
</dbReference>
<evidence type="ECO:0000256" key="2">
    <source>
        <dbReference type="ARBA" id="ARBA00022475"/>
    </source>
</evidence>
<evidence type="ECO:0000313" key="8">
    <source>
        <dbReference type="EMBL" id="RNM40248.1"/>
    </source>
</evidence>
<evidence type="ECO:0000313" key="10">
    <source>
        <dbReference type="Proteomes" id="UP000270112"/>
    </source>
</evidence>
<name>A0A3N0ITD7_9ACTN</name>
<dbReference type="CDD" id="cd16914">
    <property type="entry name" value="EcfT"/>
    <property type="match status" value="1"/>
</dbReference>
<keyword evidence="5 6" id="KW-0472">Membrane</keyword>
<dbReference type="Proteomes" id="UP000270112">
    <property type="component" value="Unassembled WGS sequence"/>
</dbReference>
<evidence type="ECO:0000256" key="1">
    <source>
        <dbReference type="ARBA" id="ARBA00004141"/>
    </source>
</evidence>
<feature type="transmembrane region" description="Helical" evidence="6">
    <location>
        <begin position="232"/>
        <end position="252"/>
    </location>
</feature>
<dbReference type="OrthoDB" id="3251998at2"/>
<feature type="transmembrane region" description="Helical" evidence="6">
    <location>
        <begin position="68"/>
        <end position="87"/>
    </location>
</feature>
<dbReference type="RefSeq" id="WP_114547039.1">
    <property type="nucleotide sequence ID" value="NZ_CALJMG010000067.1"/>
</dbReference>
<reference evidence="7 9" key="1">
    <citation type="journal article" date="2018" name="Elife">
        <title>Discovery and characterization of a prevalent human gut bacterial enzyme sufficient for the inactivation of a family of plant toxins.</title>
        <authorList>
            <person name="Koppel N."/>
            <person name="Bisanz J.E."/>
            <person name="Pandelia M.E."/>
            <person name="Turnbaugh P.J."/>
            <person name="Balskus E.P."/>
        </authorList>
    </citation>
    <scope>NUCLEOTIDE SEQUENCE [LARGE SCALE GENOMIC DNA]</scope>
    <source>
        <strain evidence="7 9">DSM 16107</strain>
    </source>
</reference>
<evidence type="ECO:0000313" key="9">
    <source>
        <dbReference type="Proteomes" id="UP000253817"/>
    </source>
</evidence>
<keyword evidence="9" id="KW-1185">Reference proteome</keyword>
<evidence type="ECO:0000256" key="3">
    <source>
        <dbReference type="ARBA" id="ARBA00022692"/>
    </source>
</evidence>
<dbReference type="InterPro" id="IPR051611">
    <property type="entry name" value="ECF_transporter_component"/>
</dbReference>
<dbReference type="Proteomes" id="UP000253817">
    <property type="component" value="Unassembled WGS sequence"/>
</dbReference>
<dbReference type="GO" id="GO:0005886">
    <property type="term" value="C:plasma membrane"/>
    <property type="evidence" value="ECO:0007669"/>
    <property type="project" value="UniProtKB-ARBA"/>
</dbReference>
<protein>
    <submittedName>
        <fullName evidence="8">Energy-coupling factor transporter transmembrane protein EcfT</fullName>
    </submittedName>
</protein>
<evidence type="ECO:0000256" key="6">
    <source>
        <dbReference type="SAM" id="Phobius"/>
    </source>
</evidence>
<dbReference type="AlphaFoldDB" id="A0A3N0ITD7"/>
<proteinExistence type="predicted"/>
<comment type="subcellular location">
    <subcellularLocation>
        <location evidence="1">Membrane</location>
        <topology evidence="1">Multi-pass membrane protein</topology>
    </subcellularLocation>
</comment>
<feature type="transmembrane region" description="Helical" evidence="6">
    <location>
        <begin position="108"/>
        <end position="128"/>
    </location>
</feature>
<dbReference type="InterPro" id="IPR003339">
    <property type="entry name" value="ABC/ECF_trnsptr_transmembrane"/>
</dbReference>
<evidence type="ECO:0000256" key="4">
    <source>
        <dbReference type="ARBA" id="ARBA00022989"/>
    </source>
</evidence>
<dbReference type="Pfam" id="PF02361">
    <property type="entry name" value="CbiQ"/>
    <property type="match status" value="1"/>
</dbReference>
<comment type="caution">
    <text evidence="8">The sequence shown here is derived from an EMBL/GenBank/DDBJ whole genome shotgun (WGS) entry which is preliminary data.</text>
</comment>
<dbReference type="EMBL" id="PPTT01000023">
    <property type="protein sequence ID" value="RDB67598.1"/>
    <property type="molecule type" value="Genomic_DNA"/>
</dbReference>
<keyword evidence="4 6" id="KW-1133">Transmembrane helix</keyword>
<reference evidence="8" key="3">
    <citation type="journal article" date="2019" name="Microbiol. Resour. Announc.">
        <title>Draft Genome Sequences of Type Strains of Gordonibacter faecihominis, Paraeggerthella hongkongensis, Parvibacter caecicola,Slackia equolifaciens, Slackia faecicanis, and Slackia isoflavoniconvertens.</title>
        <authorList>
            <person name="Danylec N."/>
            <person name="Stoll D.A."/>
            <person name="Dotsch A."/>
            <person name="Huch M."/>
        </authorList>
    </citation>
    <scope>NUCLEOTIDE SEQUENCE</scope>
    <source>
        <strain evidence="8">DSM 16107</strain>
    </source>
</reference>
<reference evidence="10" key="2">
    <citation type="submission" date="2018-05" db="EMBL/GenBank/DDBJ databases">
        <title>Genome Sequencing of selected type strains of the family Eggerthellaceae.</title>
        <authorList>
            <person name="Danylec N."/>
            <person name="Stoll D.A."/>
            <person name="Doetsch A."/>
            <person name="Huch M."/>
        </authorList>
    </citation>
    <scope>NUCLEOTIDE SEQUENCE [LARGE SCALE GENOMIC DNA]</scope>
    <source>
        <strain evidence="10">DSM 16107</strain>
    </source>
</reference>
<keyword evidence="2" id="KW-1003">Cell membrane</keyword>
<evidence type="ECO:0000313" key="7">
    <source>
        <dbReference type="EMBL" id="RDB67598.1"/>
    </source>
</evidence>
<gene>
    <name evidence="7" type="ORF">C1876_12430</name>
    <name evidence="8" type="ORF">DMP09_15125</name>
</gene>
<evidence type="ECO:0000256" key="5">
    <source>
        <dbReference type="ARBA" id="ARBA00023136"/>
    </source>
</evidence>
<sequence length="253" mass="27293">MTDEVCAVAAGGWRAEAPARRFHPDPRTKLALLLLWAVAVFLSPGLWFEVLMMLLAAAFGFASGRGRLALGMLALYAAMMALMMATAQMDAGVLKTMLSSFFMLVRKVFPCGLLAAIIVTTTHVNEFMSALARMRAPLALTIPLAVMLRYVPAIREDWRFIKDAMRMRGVTPSLAGFLRRPAMTVECLYVPLLMSASNVADELSMASVARGIENPAPRTCYLHIAFRVQDGLLLAAGAAVLASAVACGVLGLR</sequence>
<dbReference type="EMBL" id="QICC01000094">
    <property type="protein sequence ID" value="RNM40248.1"/>
    <property type="molecule type" value="Genomic_DNA"/>
</dbReference>
<dbReference type="PANTHER" id="PTHR34857">
    <property type="entry name" value="SLL0384 PROTEIN"/>
    <property type="match status" value="1"/>
</dbReference>
<keyword evidence="3 6" id="KW-0812">Transmembrane</keyword>